<dbReference type="GO" id="GO:0038060">
    <property type="term" value="P:nitric oxide-cGMP-mediated signaling"/>
    <property type="evidence" value="ECO:0007669"/>
    <property type="project" value="TreeGrafter"/>
</dbReference>
<evidence type="ECO:0000256" key="7">
    <source>
        <dbReference type="SAM" id="MobiDB-lite"/>
    </source>
</evidence>
<dbReference type="InterPro" id="IPR042463">
    <property type="entry name" value="HNOB_dom_associated_sf"/>
</dbReference>
<dbReference type="InterPro" id="IPR018297">
    <property type="entry name" value="A/G_cyclase_CS"/>
</dbReference>
<dbReference type="Gene3D" id="6.10.250.780">
    <property type="match status" value="1"/>
</dbReference>
<evidence type="ECO:0000259" key="8">
    <source>
        <dbReference type="PROSITE" id="PS50125"/>
    </source>
</evidence>
<evidence type="ECO:0000256" key="5">
    <source>
        <dbReference type="RuleBase" id="RU000405"/>
    </source>
</evidence>
<evidence type="ECO:0000256" key="6">
    <source>
        <dbReference type="SAM" id="Coils"/>
    </source>
</evidence>
<dbReference type="OrthoDB" id="6127067at2759"/>
<keyword evidence="2" id="KW-0547">Nucleotide-binding</keyword>
<dbReference type="EMBL" id="PZQS01000003">
    <property type="protein sequence ID" value="PVD33578.1"/>
    <property type="molecule type" value="Genomic_DNA"/>
</dbReference>
<dbReference type="STRING" id="400727.A0A2T7PJJ0"/>
<dbReference type="GO" id="GO:0004383">
    <property type="term" value="F:guanylate cyclase activity"/>
    <property type="evidence" value="ECO:0007669"/>
    <property type="project" value="UniProtKB-EC"/>
</dbReference>
<dbReference type="SUPFAM" id="SSF55073">
    <property type="entry name" value="Nucleotide cyclase"/>
    <property type="match status" value="1"/>
</dbReference>
<dbReference type="Gene3D" id="3.30.450.260">
    <property type="entry name" value="Haem NO binding associated domain"/>
    <property type="match status" value="1"/>
</dbReference>
<dbReference type="Gene3D" id="3.30.70.1230">
    <property type="entry name" value="Nucleotide cyclase"/>
    <property type="match status" value="1"/>
</dbReference>
<comment type="similarity">
    <text evidence="5">Belongs to the adenylyl cyclase class-4/guanylyl cyclase family.</text>
</comment>
<proteinExistence type="inferred from homology"/>
<dbReference type="Pfam" id="PF07701">
    <property type="entry name" value="HNOBA"/>
    <property type="match status" value="1"/>
</dbReference>
<feature type="compositionally biased region" description="Basic and acidic residues" evidence="7">
    <location>
        <begin position="619"/>
        <end position="628"/>
    </location>
</feature>
<keyword evidence="3 5" id="KW-0456">Lyase</keyword>
<evidence type="ECO:0000256" key="3">
    <source>
        <dbReference type="ARBA" id="ARBA00023239"/>
    </source>
</evidence>
<dbReference type="AlphaFoldDB" id="A0A2T7PJJ0"/>
<evidence type="ECO:0000313" key="9">
    <source>
        <dbReference type="EMBL" id="PVD33578.1"/>
    </source>
</evidence>
<evidence type="ECO:0000256" key="4">
    <source>
        <dbReference type="ARBA" id="ARBA00023293"/>
    </source>
</evidence>
<dbReference type="GO" id="GO:0000166">
    <property type="term" value="F:nucleotide binding"/>
    <property type="evidence" value="ECO:0007669"/>
    <property type="project" value="UniProtKB-KW"/>
</dbReference>
<dbReference type="GO" id="GO:0008074">
    <property type="term" value="C:guanylate cyclase complex, soluble"/>
    <property type="evidence" value="ECO:0007669"/>
    <property type="project" value="TreeGrafter"/>
</dbReference>
<protein>
    <recommendedName>
        <fullName evidence="1">guanylate cyclase</fullName>
        <ecNumber evidence="1">4.6.1.2</ecNumber>
    </recommendedName>
</protein>
<organism evidence="9 10">
    <name type="scientific">Pomacea canaliculata</name>
    <name type="common">Golden apple snail</name>
    <dbReference type="NCBI Taxonomy" id="400727"/>
    <lineage>
        <taxon>Eukaryota</taxon>
        <taxon>Metazoa</taxon>
        <taxon>Spiralia</taxon>
        <taxon>Lophotrochozoa</taxon>
        <taxon>Mollusca</taxon>
        <taxon>Gastropoda</taxon>
        <taxon>Caenogastropoda</taxon>
        <taxon>Architaenioglossa</taxon>
        <taxon>Ampullarioidea</taxon>
        <taxon>Ampullariidae</taxon>
        <taxon>Pomacea</taxon>
    </lineage>
</organism>
<gene>
    <name evidence="9" type="ORF">C0Q70_04835</name>
</gene>
<accession>A0A2T7PJJ0</accession>
<feature type="coiled-coil region" evidence="6">
    <location>
        <begin position="108"/>
        <end position="135"/>
    </location>
</feature>
<dbReference type="PROSITE" id="PS50125">
    <property type="entry name" value="GUANYLATE_CYCLASE_2"/>
    <property type="match status" value="1"/>
</dbReference>
<dbReference type="CDD" id="cd07302">
    <property type="entry name" value="CHD"/>
    <property type="match status" value="1"/>
</dbReference>
<dbReference type="Proteomes" id="UP000245119">
    <property type="component" value="Linkage Group LG3"/>
</dbReference>
<sequence>MAREKEQLALRLFSGGEDVVAGRGVEFDLVRVWLDYLLKCLHHKTTEPSKYDDDQVRLHVKGQMMFMSEWDSIMFLGTPMGTMFGLYINDLSMHDSSRDLVLAGTQQSAELKLALDQEQEKSRLLEESMKKLDSEMRRTDALLYQMIPKPVADRLRRGEPSVSTCEVFESVTILFSDVVGFTTICSRITPMEVVSMLNAMYTEFDKLSEKHDVYKVETIGDAYMAVAGAPTVTRFHALSMCNMALDMLEAMHQLKDPSTPQDSMKIRVGIHTGTAVAGVVGIKMPRYCLFGDTVNTASRMETNGEAMKIHISETTREELRLYPYKVEYRGEIEVKGKGSMKTYWLTGRDDDPSHQPGCPFVQLMEQERLQHARERRDSDAATANMCPHRPVYSPVSFDDLHADSTPRMSPVATTHFSPSKVLGSVGGVESRKGSKASGTVYGTGGDNSKLLPSSSIVTSSSAPYGGNSVGSAMVKPMQAVPPQLTADVASQKPSAGEVHGEVSQQQQPQQQHLNHLHKHKVSAGLQGLHQKQQTTSIAVTTTTSPTAPPTVPAPSTNCNSNAVLNNNDKAQPASSQAQERIYPIKDLDSGKGPVNGARKANVVIKPAAKSQPETISGSRKQDHPEKARSKTCLIV</sequence>
<comment type="caution">
    <text evidence="9">The sequence shown here is derived from an EMBL/GenBank/DDBJ whole genome shotgun (WGS) entry which is preliminary data.</text>
</comment>
<name>A0A2T7PJJ0_POMCA</name>
<dbReference type="EC" id="4.6.1.2" evidence="1"/>
<feature type="domain" description="Guanylate cyclase" evidence="8">
    <location>
        <begin position="172"/>
        <end position="301"/>
    </location>
</feature>
<keyword evidence="4" id="KW-0141">cGMP biosynthesis</keyword>
<dbReference type="InterPro" id="IPR029787">
    <property type="entry name" value="Nucleotide_cyclase"/>
</dbReference>
<dbReference type="PANTHER" id="PTHR45655:SF10">
    <property type="entry name" value="SOLUBLE GUANYLATE CYCLASE 88E"/>
    <property type="match status" value="1"/>
</dbReference>
<dbReference type="GO" id="GO:0070482">
    <property type="term" value="P:response to oxygen levels"/>
    <property type="evidence" value="ECO:0007669"/>
    <property type="project" value="TreeGrafter"/>
</dbReference>
<evidence type="ECO:0000256" key="2">
    <source>
        <dbReference type="ARBA" id="ARBA00022741"/>
    </source>
</evidence>
<dbReference type="Pfam" id="PF00211">
    <property type="entry name" value="Guanylate_cyc"/>
    <property type="match status" value="1"/>
</dbReference>
<reference evidence="9 10" key="1">
    <citation type="submission" date="2018-04" db="EMBL/GenBank/DDBJ databases">
        <title>The genome of golden apple snail Pomacea canaliculata provides insight into stress tolerance and invasive adaptation.</title>
        <authorList>
            <person name="Liu C."/>
            <person name="Liu B."/>
            <person name="Ren Y."/>
            <person name="Zhang Y."/>
            <person name="Wang H."/>
            <person name="Li S."/>
            <person name="Jiang F."/>
            <person name="Yin L."/>
            <person name="Zhang G."/>
            <person name="Qian W."/>
            <person name="Fan W."/>
        </authorList>
    </citation>
    <scope>NUCLEOTIDE SEQUENCE [LARGE SCALE GENOMIC DNA]</scope>
    <source>
        <strain evidence="9">SZHN2017</strain>
        <tissue evidence="9">Muscle</tissue>
    </source>
</reference>
<dbReference type="PROSITE" id="PS00452">
    <property type="entry name" value="GUANYLATE_CYCLASE_1"/>
    <property type="match status" value="1"/>
</dbReference>
<keyword evidence="6" id="KW-0175">Coiled coil</keyword>
<dbReference type="InterPro" id="IPR001054">
    <property type="entry name" value="A/G_cyclase"/>
</dbReference>
<dbReference type="InterPro" id="IPR011645">
    <property type="entry name" value="HNOB_dom_associated"/>
</dbReference>
<evidence type="ECO:0000256" key="1">
    <source>
        <dbReference type="ARBA" id="ARBA00012202"/>
    </source>
</evidence>
<evidence type="ECO:0000313" key="10">
    <source>
        <dbReference type="Proteomes" id="UP000245119"/>
    </source>
</evidence>
<dbReference type="PANTHER" id="PTHR45655">
    <property type="entry name" value="GUANYLATE CYCLASE SOLUBLE SUBUNIT BETA-2"/>
    <property type="match status" value="1"/>
</dbReference>
<keyword evidence="10" id="KW-1185">Reference proteome</keyword>
<feature type="region of interest" description="Disordered" evidence="7">
    <location>
        <begin position="602"/>
        <end position="635"/>
    </location>
</feature>
<dbReference type="SMART" id="SM00044">
    <property type="entry name" value="CYCc"/>
    <property type="match status" value="1"/>
</dbReference>
<dbReference type="FunFam" id="3.30.70.1230:FF:000015">
    <property type="entry name" value="Guanylate cyclase"/>
    <property type="match status" value="1"/>
</dbReference>